<feature type="transmembrane region" description="Helical" evidence="1">
    <location>
        <begin position="80"/>
        <end position="100"/>
    </location>
</feature>
<dbReference type="EMBL" id="DSEU01000071">
    <property type="protein sequence ID" value="HEM67995.1"/>
    <property type="molecule type" value="Genomic_DNA"/>
</dbReference>
<keyword evidence="1" id="KW-0812">Transmembrane</keyword>
<feature type="transmembrane region" description="Helical" evidence="1">
    <location>
        <begin position="112"/>
        <end position="130"/>
    </location>
</feature>
<feature type="transmembrane region" description="Helical" evidence="1">
    <location>
        <begin position="236"/>
        <end position="255"/>
    </location>
</feature>
<feature type="transmembrane region" description="Helical" evidence="1">
    <location>
        <begin position="342"/>
        <end position="360"/>
    </location>
</feature>
<keyword evidence="1" id="KW-0472">Membrane</keyword>
<dbReference type="AlphaFoldDB" id="A0A7J2U6K7"/>
<evidence type="ECO:0000256" key="1">
    <source>
        <dbReference type="SAM" id="Phobius"/>
    </source>
</evidence>
<feature type="transmembrane region" description="Helical" evidence="1">
    <location>
        <begin position="136"/>
        <end position="161"/>
    </location>
</feature>
<organism evidence="2">
    <name type="scientific">Ignisphaera aggregans</name>
    <dbReference type="NCBI Taxonomy" id="334771"/>
    <lineage>
        <taxon>Archaea</taxon>
        <taxon>Thermoproteota</taxon>
        <taxon>Thermoprotei</taxon>
        <taxon>Desulfurococcales</taxon>
        <taxon>Desulfurococcaceae</taxon>
        <taxon>Ignisphaera</taxon>
    </lineage>
</organism>
<feature type="transmembrane region" description="Helical" evidence="1">
    <location>
        <begin position="267"/>
        <end position="289"/>
    </location>
</feature>
<reference evidence="2" key="1">
    <citation type="journal article" date="2020" name="mSystems">
        <title>Genome- and Community-Level Interaction Insights into Carbon Utilization and Element Cycling Functions of Hydrothermarchaeota in Hydrothermal Sediment.</title>
        <authorList>
            <person name="Zhou Z."/>
            <person name="Liu Y."/>
            <person name="Xu W."/>
            <person name="Pan J."/>
            <person name="Luo Z.H."/>
            <person name="Li M."/>
        </authorList>
    </citation>
    <scope>NUCLEOTIDE SEQUENCE [LARGE SCALE GENOMIC DNA]</scope>
    <source>
        <strain evidence="2">SpSt-125</strain>
    </source>
</reference>
<accession>A0A7J2U6K7</accession>
<name>A0A7J2U6K7_9CREN</name>
<evidence type="ECO:0000313" key="2">
    <source>
        <dbReference type="EMBL" id="HEM67995.1"/>
    </source>
</evidence>
<protein>
    <recommendedName>
        <fullName evidence="3">DUF2029 domain-containing protein</fullName>
    </recommendedName>
</protein>
<proteinExistence type="predicted"/>
<feature type="transmembrane region" description="Helical" evidence="1">
    <location>
        <begin position="309"/>
        <end position="330"/>
    </location>
</feature>
<evidence type="ECO:0008006" key="3">
    <source>
        <dbReference type="Google" id="ProtNLM"/>
    </source>
</evidence>
<gene>
    <name evidence="2" type="ORF">ENO26_10620</name>
</gene>
<keyword evidence="1" id="KW-1133">Transmembrane helix</keyword>
<sequence>MERETLKTLTVFMISLIIRLTIAVQGIHGTDILFHVNGSRSLLLTGSPYCLAQYNYPPLYSAIQLSSILALGWNPLGYKLMPVLFDSLLGLALYIITAMMTKDKGLALKTQIIWALNPLAIVASAWYGLFDSIPTLFALASIMALARGYASLSAVLVALGIDAKVFPALLLPPNSLHARNREAKNVLIYIAISSITALAIWLALSIKCLDNALKSQLQFHLQRLDKGLSLTPYTPYQAVLSLVVPTIILTVIALWMRLEKRFTEVEYTTYASLSLILLTALNPFIYPHYLIWFLPPAIASLVALHRGKGLAIATIITLVLSAIGLTYWRYYKVEAVVSMLRPTLYTTLIATTIALLLPLAKKHRVS</sequence>
<comment type="caution">
    <text evidence="2">The sequence shown here is derived from an EMBL/GenBank/DDBJ whole genome shotgun (WGS) entry which is preliminary data.</text>
</comment>
<feature type="transmembrane region" description="Helical" evidence="1">
    <location>
        <begin position="186"/>
        <end position="204"/>
    </location>
</feature>